<gene>
    <name evidence="2" type="ORF">NNC64_13685</name>
</gene>
<reference evidence="2" key="1">
    <citation type="submission" date="2022-07" db="EMBL/GenBank/DDBJ databases">
        <title>Prevotella copri.</title>
        <authorList>
            <person name="Yang C."/>
        </authorList>
    </citation>
    <scope>NUCLEOTIDE SEQUENCE</scope>
    <source>
        <strain evidence="2">HF2107</strain>
    </source>
</reference>
<dbReference type="CDD" id="cd02042">
    <property type="entry name" value="ParAB_family"/>
    <property type="match status" value="1"/>
</dbReference>
<dbReference type="Pfam" id="PF13614">
    <property type="entry name" value="AAA_31"/>
    <property type="match status" value="1"/>
</dbReference>
<evidence type="ECO:0000313" key="2">
    <source>
        <dbReference type="EMBL" id="MCP9565585.1"/>
    </source>
</evidence>
<dbReference type="SUPFAM" id="SSF52540">
    <property type="entry name" value="P-loop containing nucleoside triphosphate hydrolases"/>
    <property type="match status" value="1"/>
</dbReference>
<dbReference type="Gene3D" id="3.40.50.300">
    <property type="entry name" value="P-loop containing nucleotide triphosphate hydrolases"/>
    <property type="match status" value="1"/>
</dbReference>
<proteinExistence type="predicted"/>
<dbReference type="InterPro" id="IPR027417">
    <property type="entry name" value="P-loop_NTPase"/>
</dbReference>
<sequence>MKVISFINMKGGVGKTTLATNVCHYLATNENKRVLLVDIDPQFNATQCFMSGDDYIDYCSKKRDTICNIFEPNVVKRISSVDGEIPCKERTFKDIKPLKIKDNLYILPGNLELFKIEISAQSGCVNRLHQYLTEINSIYKLDYVIIDTPPTPSIWMTSALIASDYYMIPVKADPLSLTGIDLLRSIIRQKNENFDLHVKCLGLVLMMTEEKTRVYGAARKNLETHVFWKKYLFKWEIPKSINVAEHQLNQEFILDSGNANVKTALSRIVNEMLSRIK</sequence>
<evidence type="ECO:0000259" key="1">
    <source>
        <dbReference type="Pfam" id="PF13614"/>
    </source>
</evidence>
<organism evidence="2 3">
    <name type="scientific">Segatella copri</name>
    <dbReference type="NCBI Taxonomy" id="165179"/>
    <lineage>
        <taxon>Bacteria</taxon>
        <taxon>Pseudomonadati</taxon>
        <taxon>Bacteroidota</taxon>
        <taxon>Bacteroidia</taxon>
        <taxon>Bacteroidales</taxon>
        <taxon>Prevotellaceae</taxon>
        <taxon>Segatella</taxon>
    </lineage>
</organism>
<dbReference type="PANTHER" id="PTHR13696:SF99">
    <property type="entry name" value="COBYRINIC ACID AC-DIAMIDE SYNTHASE"/>
    <property type="match status" value="1"/>
</dbReference>
<feature type="domain" description="AAA" evidence="1">
    <location>
        <begin position="1"/>
        <end position="193"/>
    </location>
</feature>
<dbReference type="InterPro" id="IPR025669">
    <property type="entry name" value="AAA_dom"/>
</dbReference>
<evidence type="ECO:0000313" key="3">
    <source>
        <dbReference type="Proteomes" id="UP001205531"/>
    </source>
</evidence>
<dbReference type="InterPro" id="IPR050678">
    <property type="entry name" value="DNA_Partitioning_ATPase"/>
</dbReference>
<dbReference type="PANTHER" id="PTHR13696">
    <property type="entry name" value="P-LOOP CONTAINING NUCLEOSIDE TRIPHOSPHATE HYDROLASE"/>
    <property type="match status" value="1"/>
</dbReference>
<protein>
    <submittedName>
        <fullName evidence="2">ParA family protein</fullName>
    </submittedName>
</protein>
<name>A0AAW5IQ23_9BACT</name>
<comment type="caution">
    <text evidence="2">The sequence shown here is derived from an EMBL/GenBank/DDBJ whole genome shotgun (WGS) entry which is preliminary data.</text>
</comment>
<dbReference type="EMBL" id="JANDWZ010000041">
    <property type="protein sequence ID" value="MCP9565585.1"/>
    <property type="molecule type" value="Genomic_DNA"/>
</dbReference>
<dbReference type="AlphaFoldDB" id="A0AAW5IQ23"/>
<accession>A0AAW5IQ23</accession>
<dbReference type="RefSeq" id="WP_233904177.1">
    <property type="nucleotide sequence ID" value="NZ_JANDWY010000037.1"/>
</dbReference>
<dbReference type="Proteomes" id="UP001205531">
    <property type="component" value="Unassembled WGS sequence"/>
</dbReference>